<organism evidence="2 3">
    <name type="scientific">Rotaria socialis</name>
    <dbReference type="NCBI Taxonomy" id="392032"/>
    <lineage>
        <taxon>Eukaryota</taxon>
        <taxon>Metazoa</taxon>
        <taxon>Spiralia</taxon>
        <taxon>Gnathifera</taxon>
        <taxon>Rotifera</taxon>
        <taxon>Eurotatoria</taxon>
        <taxon>Bdelloidea</taxon>
        <taxon>Philodinida</taxon>
        <taxon>Philodinidae</taxon>
        <taxon>Rotaria</taxon>
    </lineage>
</organism>
<gene>
    <name evidence="2" type="ORF">UJA718_LOCUS46003</name>
</gene>
<comment type="caution">
    <text evidence="2">The sequence shown here is derived from an EMBL/GenBank/DDBJ whole genome shotgun (WGS) entry which is preliminary data.</text>
</comment>
<sequence>MSSSTASSIGCLLLCCVFIIVSLLENFVFYNALAFTLSP</sequence>
<evidence type="ECO:0000256" key="1">
    <source>
        <dbReference type="SAM" id="Phobius"/>
    </source>
</evidence>
<dbReference type="EMBL" id="CAJOBP010080091">
    <property type="protein sequence ID" value="CAF4911857.1"/>
    <property type="molecule type" value="Genomic_DNA"/>
</dbReference>
<accession>A0A821VRJ5</accession>
<keyword evidence="1" id="KW-0472">Membrane</keyword>
<reference evidence="2" key="1">
    <citation type="submission" date="2021-02" db="EMBL/GenBank/DDBJ databases">
        <authorList>
            <person name="Nowell W R."/>
        </authorList>
    </citation>
    <scope>NUCLEOTIDE SEQUENCE</scope>
</reference>
<keyword evidence="1" id="KW-0812">Transmembrane</keyword>
<protein>
    <submittedName>
        <fullName evidence="2">Uncharacterized protein</fullName>
    </submittedName>
</protein>
<keyword evidence="3" id="KW-1185">Reference proteome</keyword>
<evidence type="ECO:0000313" key="3">
    <source>
        <dbReference type="Proteomes" id="UP000663873"/>
    </source>
</evidence>
<dbReference type="Proteomes" id="UP000663873">
    <property type="component" value="Unassembled WGS sequence"/>
</dbReference>
<keyword evidence="1" id="KW-1133">Transmembrane helix</keyword>
<evidence type="ECO:0000313" key="2">
    <source>
        <dbReference type="EMBL" id="CAF4911857.1"/>
    </source>
</evidence>
<name>A0A821VRJ5_9BILA</name>
<feature type="transmembrane region" description="Helical" evidence="1">
    <location>
        <begin position="12"/>
        <end position="33"/>
    </location>
</feature>
<feature type="non-terminal residue" evidence="2">
    <location>
        <position position="39"/>
    </location>
</feature>
<proteinExistence type="predicted"/>
<dbReference type="AlphaFoldDB" id="A0A821VRJ5"/>